<accession>A0AAQ3RJ78</accession>
<dbReference type="Pfam" id="PF04043">
    <property type="entry name" value="PMEI"/>
    <property type="match status" value="1"/>
</dbReference>
<evidence type="ECO:0000256" key="7">
    <source>
        <dbReference type="ARBA" id="ARBA00022525"/>
    </source>
</evidence>
<dbReference type="GO" id="GO:0004857">
    <property type="term" value="F:enzyme inhibitor activity"/>
    <property type="evidence" value="ECO:0007669"/>
    <property type="project" value="InterPro"/>
</dbReference>
<dbReference type="GO" id="GO:0030599">
    <property type="term" value="F:pectinesterase activity"/>
    <property type="evidence" value="ECO:0007669"/>
    <property type="project" value="UniProtKB-UniRule"/>
</dbReference>
<dbReference type="SMART" id="SM00856">
    <property type="entry name" value="PMEI"/>
    <property type="match status" value="1"/>
</dbReference>
<dbReference type="SUPFAM" id="SSF101148">
    <property type="entry name" value="Plant invertase/pectin methylesterase inhibitor"/>
    <property type="match status" value="1"/>
</dbReference>
<evidence type="ECO:0000256" key="10">
    <source>
        <dbReference type="ARBA" id="ARBA00023316"/>
    </source>
</evidence>
<comment type="catalytic activity">
    <reaction evidence="12">
        <text>[(1-&gt;4)-alpha-D-galacturonosyl methyl ester](n) + n H2O = [(1-&gt;4)-alpha-D-galacturonosyl](n) + n methanol + n H(+)</text>
        <dbReference type="Rhea" id="RHEA:22380"/>
        <dbReference type="Rhea" id="RHEA-COMP:14570"/>
        <dbReference type="Rhea" id="RHEA-COMP:14573"/>
        <dbReference type="ChEBI" id="CHEBI:15377"/>
        <dbReference type="ChEBI" id="CHEBI:15378"/>
        <dbReference type="ChEBI" id="CHEBI:17790"/>
        <dbReference type="ChEBI" id="CHEBI:140522"/>
        <dbReference type="ChEBI" id="CHEBI:140523"/>
        <dbReference type="EC" id="3.1.1.11"/>
    </reaction>
</comment>
<evidence type="ECO:0000259" key="14">
    <source>
        <dbReference type="SMART" id="SM00856"/>
    </source>
</evidence>
<dbReference type="AlphaFoldDB" id="A0AAQ3RJ78"/>
<sequence>MQTPKGFEGRLPQPQRALSLHFSARLFLLHNTRRNQNKEPPTSEEDGASKRNIAFITICTIFLVGCVIGIAFSVNVETESSDNGRRQKDRVISSVKAVKILCKPTVYQKECENSLMKDAGNITDSRELIKLAFSVTMKKIGKELQKIDNMRKNESDPRAKMALATCKQLLGLSAGEFQRSIEKMGKFDLDNLNNILTSLKVWLSGAITYQETCLDGFKNTTTHARIKMRNLLTTSMHLSSNALAIISTLASTVELVGGRNLAEGGEHVFGHGEVIPSWVVDDDIGGGIRRLLHQSSHRLKANAIVAKDGSEKFKSIGEALKKVPKKNKKPFVIYIREGVYREYVEVSKTMTRVVFVGDGANKTRITGKRNFVDGMITYKTASVAIHGDYFVALNIGFENSAGPQKHEAVAIRVQADRSIFYRCSIDGYEGTLHVHAMRQFYRECTVSGTVDFVFGDAVAVFQKCTFVVRKPLKNQQLIVTSQGRKEKQQPSGIVIQGSSIVAKRKVKSGSKAYLGRPLKNYSRTIFMNTYMEDIIKHEGYMAKQGRRGPVGMNTCFYGEYNNSGPGSNKSKRVKWRGIKKLNAESARQFTPLKFFHGDQWVRITRIPYYPDILPKR</sequence>
<proteinExistence type="inferred from homology"/>
<keyword evidence="9 12" id="KW-0063">Aspartyl esterase</keyword>
<keyword evidence="16" id="KW-1185">Reference proteome</keyword>
<evidence type="ECO:0000256" key="4">
    <source>
        <dbReference type="ARBA" id="ARBA00007786"/>
    </source>
</evidence>
<dbReference type="GO" id="GO:0042545">
    <property type="term" value="P:cell wall modification"/>
    <property type="evidence" value="ECO:0007669"/>
    <property type="project" value="UniProtKB-UniRule"/>
</dbReference>
<evidence type="ECO:0000256" key="8">
    <source>
        <dbReference type="ARBA" id="ARBA00022801"/>
    </source>
</evidence>
<evidence type="ECO:0000313" key="16">
    <source>
        <dbReference type="Proteomes" id="UP001374535"/>
    </source>
</evidence>
<comment type="similarity">
    <text evidence="4">In the C-terminal section; belongs to the pectinesterase family.</text>
</comment>
<evidence type="ECO:0000256" key="12">
    <source>
        <dbReference type="RuleBase" id="RU000589"/>
    </source>
</evidence>
<keyword evidence="13" id="KW-1133">Transmembrane helix</keyword>
<gene>
    <name evidence="15" type="ORF">V8G54_029489</name>
</gene>
<dbReference type="SUPFAM" id="SSF51126">
    <property type="entry name" value="Pectin lyase-like"/>
    <property type="match status" value="1"/>
</dbReference>
<dbReference type="InterPro" id="IPR006501">
    <property type="entry name" value="Pectinesterase_inhib_dom"/>
</dbReference>
<feature type="transmembrane region" description="Helical" evidence="13">
    <location>
        <begin position="53"/>
        <end position="74"/>
    </location>
</feature>
<name>A0AAQ3RJ78_VIGMU</name>
<dbReference type="FunFam" id="1.20.140.40:FF:000001">
    <property type="entry name" value="Pectinesterase"/>
    <property type="match status" value="1"/>
</dbReference>
<comment type="subcellular location">
    <subcellularLocation>
        <location evidence="1">Secreted</location>
        <location evidence="1">Cell wall</location>
    </subcellularLocation>
</comment>
<dbReference type="Gene3D" id="2.160.20.10">
    <property type="entry name" value="Single-stranded right-handed beta-helix, Pectin lyase-like"/>
    <property type="match status" value="1"/>
</dbReference>
<dbReference type="Gene3D" id="1.20.140.40">
    <property type="entry name" value="Invertase/pectin methylesterase inhibitor family protein"/>
    <property type="match status" value="1"/>
</dbReference>
<comment type="similarity">
    <text evidence="3">In the N-terminal section; belongs to the PMEI family.</text>
</comment>
<dbReference type="Pfam" id="PF01095">
    <property type="entry name" value="Pectinesterase"/>
    <property type="match status" value="1"/>
</dbReference>
<dbReference type="EMBL" id="CP144692">
    <property type="protein sequence ID" value="WVY97338.1"/>
    <property type="molecule type" value="Genomic_DNA"/>
</dbReference>
<organism evidence="15 16">
    <name type="scientific">Vigna mungo</name>
    <name type="common">Black gram</name>
    <name type="synonym">Phaseolus mungo</name>
    <dbReference type="NCBI Taxonomy" id="3915"/>
    <lineage>
        <taxon>Eukaryota</taxon>
        <taxon>Viridiplantae</taxon>
        <taxon>Streptophyta</taxon>
        <taxon>Embryophyta</taxon>
        <taxon>Tracheophyta</taxon>
        <taxon>Spermatophyta</taxon>
        <taxon>Magnoliopsida</taxon>
        <taxon>eudicotyledons</taxon>
        <taxon>Gunneridae</taxon>
        <taxon>Pentapetalae</taxon>
        <taxon>rosids</taxon>
        <taxon>fabids</taxon>
        <taxon>Fabales</taxon>
        <taxon>Fabaceae</taxon>
        <taxon>Papilionoideae</taxon>
        <taxon>50 kb inversion clade</taxon>
        <taxon>NPAAA clade</taxon>
        <taxon>indigoferoid/millettioid clade</taxon>
        <taxon>Phaseoleae</taxon>
        <taxon>Vigna</taxon>
    </lineage>
</organism>
<keyword evidence="8 12" id="KW-0378">Hydrolase</keyword>
<dbReference type="InterPro" id="IPR033131">
    <property type="entry name" value="Pectinesterase_Asp_AS"/>
</dbReference>
<dbReference type="NCBIfam" id="TIGR01614">
    <property type="entry name" value="PME_inhib"/>
    <property type="match status" value="1"/>
</dbReference>
<keyword evidence="7" id="KW-0964">Secreted</keyword>
<dbReference type="GO" id="GO:0045490">
    <property type="term" value="P:pectin catabolic process"/>
    <property type="evidence" value="ECO:0007669"/>
    <property type="project" value="UniProtKB-UniRule"/>
</dbReference>
<reference evidence="15 16" key="1">
    <citation type="journal article" date="2023" name="Life. Sci Alliance">
        <title>Evolutionary insights into 3D genome organization and epigenetic landscape of Vigna mungo.</title>
        <authorList>
            <person name="Junaid A."/>
            <person name="Singh B."/>
            <person name="Bhatia S."/>
        </authorList>
    </citation>
    <scope>NUCLEOTIDE SEQUENCE [LARGE SCALE GENOMIC DNA]</scope>
    <source>
        <strain evidence="15">Urdbean</strain>
    </source>
</reference>
<evidence type="ECO:0000256" key="5">
    <source>
        <dbReference type="ARBA" id="ARBA00013229"/>
    </source>
</evidence>
<keyword evidence="6" id="KW-0134">Cell wall</keyword>
<evidence type="ECO:0000256" key="9">
    <source>
        <dbReference type="ARBA" id="ARBA00023085"/>
    </source>
</evidence>
<evidence type="ECO:0000256" key="11">
    <source>
        <dbReference type="PROSITE-ProRule" id="PRU10040"/>
    </source>
</evidence>
<dbReference type="InterPro" id="IPR011050">
    <property type="entry name" value="Pectin_lyase_fold/virulence"/>
</dbReference>
<keyword evidence="13" id="KW-0472">Membrane</keyword>
<dbReference type="Proteomes" id="UP001374535">
    <property type="component" value="Chromosome 9"/>
</dbReference>
<feature type="domain" description="Pectinesterase inhibitor" evidence="14">
    <location>
        <begin position="93"/>
        <end position="245"/>
    </location>
</feature>
<evidence type="ECO:0000256" key="6">
    <source>
        <dbReference type="ARBA" id="ARBA00022512"/>
    </source>
</evidence>
<dbReference type="InterPro" id="IPR000070">
    <property type="entry name" value="Pectinesterase_cat"/>
</dbReference>
<protein>
    <recommendedName>
        <fullName evidence="5 12">Pectinesterase</fullName>
        <ecNumber evidence="5 12">3.1.1.11</ecNumber>
    </recommendedName>
</protein>
<dbReference type="InterPro" id="IPR012334">
    <property type="entry name" value="Pectin_lyas_fold"/>
</dbReference>
<evidence type="ECO:0000256" key="13">
    <source>
        <dbReference type="SAM" id="Phobius"/>
    </source>
</evidence>
<dbReference type="InterPro" id="IPR035513">
    <property type="entry name" value="Invertase/methylesterase_inhib"/>
</dbReference>
<keyword evidence="13" id="KW-0812">Transmembrane</keyword>
<dbReference type="FunFam" id="2.160.20.10:FF:000029">
    <property type="entry name" value="Pectinesterase 4"/>
    <property type="match status" value="1"/>
</dbReference>
<evidence type="ECO:0000256" key="2">
    <source>
        <dbReference type="ARBA" id="ARBA00005184"/>
    </source>
</evidence>
<feature type="active site" evidence="11">
    <location>
        <position position="451"/>
    </location>
</feature>
<dbReference type="PROSITE" id="PS00503">
    <property type="entry name" value="PECTINESTERASE_2"/>
    <property type="match status" value="1"/>
</dbReference>
<evidence type="ECO:0000256" key="1">
    <source>
        <dbReference type="ARBA" id="ARBA00004191"/>
    </source>
</evidence>
<dbReference type="EC" id="3.1.1.11" evidence="5 12"/>
<evidence type="ECO:0000256" key="3">
    <source>
        <dbReference type="ARBA" id="ARBA00006027"/>
    </source>
</evidence>
<evidence type="ECO:0000313" key="15">
    <source>
        <dbReference type="EMBL" id="WVY97338.1"/>
    </source>
</evidence>
<dbReference type="CDD" id="cd15798">
    <property type="entry name" value="PMEI-like_3"/>
    <property type="match status" value="1"/>
</dbReference>
<keyword evidence="10" id="KW-0961">Cell wall biogenesis/degradation</keyword>
<comment type="pathway">
    <text evidence="2 12">Glycan metabolism; pectin degradation; 2-dehydro-3-deoxy-D-gluconate from pectin: step 1/5.</text>
</comment>
<dbReference type="PANTHER" id="PTHR31707">
    <property type="entry name" value="PECTINESTERASE"/>
    <property type="match status" value="1"/>
</dbReference>